<dbReference type="PIRSF" id="PIRSF004553">
    <property type="entry name" value="CHP00095"/>
    <property type="match status" value="1"/>
</dbReference>
<evidence type="ECO:0000313" key="3">
    <source>
        <dbReference type="EMBL" id="TVY12201.1"/>
    </source>
</evidence>
<dbReference type="GO" id="GO:0003676">
    <property type="term" value="F:nucleic acid binding"/>
    <property type="evidence" value="ECO:0007669"/>
    <property type="project" value="InterPro"/>
</dbReference>
<dbReference type="PROSITE" id="PS00092">
    <property type="entry name" value="N6_MTASE"/>
    <property type="match status" value="1"/>
</dbReference>
<dbReference type="InterPro" id="IPR002052">
    <property type="entry name" value="DNA_methylase_N6_adenine_CS"/>
</dbReference>
<dbReference type="SUPFAM" id="SSF53335">
    <property type="entry name" value="S-adenosyl-L-methionine-dependent methyltransferases"/>
    <property type="match status" value="1"/>
</dbReference>
<dbReference type="PANTHER" id="PTHR43542:SF1">
    <property type="entry name" value="METHYLTRANSFERASE"/>
    <property type="match status" value="1"/>
</dbReference>
<protein>
    <submittedName>
        <fullName evidence="3">N6-adenine-specific methylase</fullName>
    </submittedName>
</protein>
<dbReference type="CDD" id="cd02440">
    <property type="entry name" value="AdoMet_MTases"/>
    <property type="match status" value="1"/>
</dbReference>
<dbReference type="Proteomes" id="UP000320078">
    <property type="component" value="Unassembled WGS sequence"/>
</dbReference>
<dbReference type="EMBL" id="VIAE01000006">
    <property type="protein sequence ID" value="TVY12201.1"/>
    <property type="molecule type" value="Genomic_DNA"/>
</dbReference>
<organism evidence="3 4">
    <name type="scientific">Candidatus Phytoplasma pini</name>
    <dbReference type="NCBI Taxonomy" id="267362"/>
    <lineage>
        <taxon>Bacteria</taxon>
        <taxon>Bacillati</taxon>
        <taxon>Mycoplasmatota</taxon>
        <taxon>Mollicutes</taxon>
        <taxon>Acholeplasmatales</taxon>
        <taxon>Acholeplasmataceae</taxon>
        <taxon>Candidatus Phytoplasma</taxon>
    </lineage>
</organism>
<dbReference type="RefSeq" id="WP_144658443.1">
    <property type="nucleotide sequence ID" value="NZ_VIAE01000006.1"/>
</dbReference>
<reference evidence="3 4" key="1">
    <citation type="submission" date="2019-06" db="EMBL/GenBank/DDBJ databases">
        <title>Draft Genome Sequence of Candidatus Phytoplasma pini-Related Strain MDPP: A Resource for Comparative Genomics of Gymnosperm-infecting Phytoplasmas.</title>
        <authorList>
            <person name="Cai W."/>
            <person name="Costanzo S."/>
            <person name="Shao J."/>
            <person name="Zhao Y."/>
            <person name="Davis R."/>
        </authorList>
    </citation>
    <scope>NUCLEOTIDE SEQUENCE [LARGE SCALE GENOMIC DNA]</scope>
    <source>
        <strain evidence="3 4">MDPP</strain>
    </source>
</reference>
<dbReference type="Pfam" id="PF03602">
    <property type="entry name" value="Cons_hypoth95"/>
    <property type="match status" value="1"/>
</dbReference>
<evidence type="ECO:0000313" key="4">
    <source>
        <dbReference type="Proteomes" id="UP000320078"/>
    </source>
</evidence>
<sequence>MFLKIIGGEYKGFCLNTVKSIKTRHTSHLVRKAIFDTIGNKIINSFVLDLFSGSGAYGFEALSRKAKQVYSVDNLFLAIQTIKKNKKKINLNDDKIKIFYSDVLQIIKKIIKQKLIFDLIILDPPYFYKNYIFLFNYFGNITNSNSTVVYEIHHKSFLPNIINNFILTKSKKYGTKKVYYYQKNI</sequence>
<comment type="caution">
    <text evidence="3">The sequence shown here is derived from an EMBL/GenBank/DDBJ whole genome shotgun (WGS) entry which is preliminary data.</text>
</comment>
<dbReference type="AlphaFoldDB" id="A0A559KJ96"/>
<keyword evidence="2" id="KW-0808">Transferase</keyword>
<keyword evidence="1 3" id="KW-0489">Methyltransferase</keyword>
<gene>
    <name evidence="3" type="ORF">MDPP_00269</name>
</gene>
<proteinExistence type="predicted"/>
<dbReference type="GO" id="GO:0031167">
    <property type="term" value="P:rRNA methylation"/>
    <property type="evidence" value="ECO:0007669"/>
    <property type="project" value="InterPro"/>
</dbReference>
<dbReference type="NCBIfam" id="TIGR00095">
    <property type="entry name" value="16S rRNA (guanine(966)-N(2))-methyltransferase RsmD"/>
    <property type="match status" value="1"/>
</dbReference>
<dbReference type="GO" id="GO:0008168">
    <property type="term" value="F:methyltransferase activity"/>
    <property type="evidence" value="ECO:0007669"/>
    <property type="project" value="UniProtKB-KW"/>
</dbReference>
<accession>A0A559KJ96</accession>
<dbReference type="InterPro" id="IPR029063">
    <property type="entry name" value="SAM-dependent_MTases_sf"/>
</dbReference>
<dbReference type="PANTHER" id="PTHR43542">
    <property type="entry name" value="METHYLTRANSFERASE"/>
    <property type="match status" value="1"/>
</dbReference>
<dbReference type="InterPro" id="IPR004398">
    <property type="entry name" value="RNA_MeTrfase_RsmD"/>
</dbReference>
<evidence type="ECO:0000256" key="2">
    <source>
        <dbReference type="ARBA" id="ARBA00022679"/>
    </source>
</evidence>
<keyword evidence="4" id="KW-1185">Reference proteome</keyword>
<evidence type="ECO:0000256" key="1">
    <source>
        <dbReference type="ARBA" id="ARBA00022603"/>
    </source>
</evidence>
<dbReference type="OrthoDB" id="9803017at2"/>
<dbReference type="Gene3D" id="3.40.50.150">
    <property type="entry name" value="Vaccinia Virus protein VP39"/>
    <property type="match status" value="1"/>
</dbReference>
<name>A0A559KJ96_9MOLU</name>